<evidence type="ECO:0000259" key="4">
    <source>
        <dbReference type="PROSITE" id="PS51192"/>
    </source>
</evidence>
<dbReference type="AlphaFoldDB" id="A0A4V1IZI0"/>
<dbReference type="GO" id="GO:0015616">
    <property type="term" value="F:DNA translocase activity"/>
    <property type="evidence" value="ECO:0007669"/>
    <property type="project" value="TreeGrafter"/>
</dbReference>
<dbReference type="PROSITE" id="PS51192">
    <property type="entry name" value="HELICASE_ATP_BIND_1"/>
    <property type="match status" value="1"/>
</dbReference>
<dbReference type="Proteomes" id="UP000281549">
    <property type="component" value="Unassembled WGS sequence"/>
</dbReference>
<keyword evidence="3" id="KW-0067">ATP-binding</keyword>
<keyword evidence="2" id="KW-0378">Hydrolase</keyword>
<dbReference type="CDD" id="cd18793">
    <property type="entry name" value="SF2_C_SNF"/>
    <property type="match status" value="1"/>
</dbReference>
<proteinExistence type="predicted"/>
<keyword evidence="1" id="KW-0547">Nucleotide-binding</keyword>
<evidence type="ECO:0000256" key="3">
    <source>
        <dbReference type="ARBA" id="ARBA00022840"/>
    </source>
</evidence>
<evidence type="ECO:0000313" key="5">
    <source>
        <dbReference type="EMBL" id="RKP18129.1"/>
    </source>
</evidence>
<dbReference type="GO" id="GO:0005524">
    <property type="term" value="F:ATP binding"/>
    <property type="evidence" value="ECO:0007669"/>
    <property type="project" value="InterPro"/>
</dbReference>
<feature type="domain" description="Helicase ATP-binding" evidence="4">
    <location>
        <begin position="42"/>
        <end position="207"/>
    </location>
</feature>
<dbReference type="InterPro" id="IPR001650">
    <property type="entry name" value="Helicase_C-like"/>
</dbReference>
<reference evidence="6" key="1">
    <citation type="journal article" date="2018" name="Nat. Microbiol.">
        <title>Leveraging single-cell genomics to expand the fungal tree of life.</title>
        <authorList>
            <person name="Ahrendt S.R."/>
            <person name="Quandt C.A."/>
            <person name="Ciobanu D."/>
            <person name="Clum A."/>
            <person name="Salamov A."/>
            <person name="Andreopoulos B."/>
            <person name="Cheng J.F."/>
            <person name="Woyke T."/>
            <person name="Pelin A."/>
            <person name="Henrissat B."/>
            <person name="Reynolds N.K."/>
            <person name="Benny G.L."/>
            <person name="Smith M.E."/>
            <person name="James T.Y."/>
            <person name="Grigoriev I.V."/>
        </authorList>
    </citation>
    <scope>NUCLEOTIDE SEQUENCE [LARGE SCALE GENOMIC DNA]</scope>
    <source>
        <strain evidence="6">CSF55</strain>
    </source>
</reference>
<evidence type="ECO:0000313" key="6">
    <source>
        <dbReference type="Proteomes" id="UP000281549"/>
    </source>
</evidence>
<name>A0A4V1IZI0_ROZAC</name>
<dbReference type="GO" id="GO:0016787">
    <property type="term" value="F:hydrolase activity"/>
    <property type="evidence" value="ECO:0007669"/>
    <property type="project" value="UniProtKB-KW"/>
</dbReference>
<dbReference type="SMART" id="SM00490">
    <property type="entry name" value="HELICc"/>
    <property type="match status" value="1"/>
</dbReference>
<dbReference type="InterPro" id="IPR050496">
    <property type="entry name" value="SNF2_RAD54_helicase_repair"/>
</dbReference>
<accession>A0A4V1IZI0</accession>
<dbReference type="InterPro" id="IPR049730">
    <property type="entry name" value="SNF2/RAD54-like_C"/>
</dbReference>
<dbReference type="InterPro" id="IPR038718">
    <property type="entry name" value="SNF2-like_sf"/>
</dbReference>
<dbReference type="InterPro" id="IPR000330">
    <property type="entry name" value="SNF2_N"/>
</dbReference>
<gene>
    <name evidence="5" type="ORF">ROZALSC1DRAFT_30140</name>
</gene>
<protein>
    <recommendedName>
        <fullName evidence="4">Helicase ATP-binding domain-containing protein</fullName>
    </recommendedName>
</protein>
<evidence type="ECO:0000256" key="2">
    <source>
        <dbReference type="ARBA" id="ARBA00022801"/>
    </source>
</evidence>
<evidence type="ECO:0000256" key="1">
    <source>
        <dbReference type="ARBA" id="ARBA00022741"/>
    </source>
</evidence>
<dbReference type="EMBL" id="ML005552">
    <property type="protein sequence ID" value="RKP18129.1"/>
    <property type="molecule type" value="Genomic_DNA"/>
</dbReference>
<dbReference type="SUPFAM" id="SSF52540">
    <property type="entry name" value="P-loop containing nucleoside triphosphate hydrolases"/>
    <property type="match status" value="2"/>
</dbReference>
<dbReference type="SMART" id="SM00487">
    <property type="entry name" value="DEXDc"/>
    <property type="match status" value="1"/>
</dbReference>
<organism evidence="5 6">
    <name type="scientific">Rozella allomycis (strain CSF55)</name>
    <dbReference type="NCBI Taxonomy" id="988480"/>
    <lineage>
        <taxon>Eukaryota</taxon>
        <taxon>Fungi</taxon>
        <taxon>Fungi incertae sedis</taxon>
        <taxon>Cryptomycota</taxon>
        <taxon>Cryptomycota incertae sedis</taxon>
        <taxon>Rozella</taxon>
    </lineage>
</organism>
<sequence>MLTWELSENDAYIGSKFLIPKTHYDKLYKHQKEGISWLTNIFFSDHLIKGALLNDDMGLGKTIQTICFLKGLFKGKAIKNALIVAPVSVFDSWMRELNHWAGNINCLILSSKLPLHEFNKALRLFKEEGMVLVTNYQLIQSRSDKFSDAFSTDVLVLDEGHCLKGRNTKTTKSVRSINAKFRLLLSGTVIQNNIDELWSLFDVIGQGKIIGSYSNFSSRFKKQLKNVTFIYCDSQIDENSAENQVAMSSLKKMIDPYILSRSKSILNVLKAKKFEYVVWLQLLANQEEVYKRIVKGVVLEEMKKQPFIYINQLRRACSIAHLGQFQASVLRENLNTESLSKVLASSTKLKFLDEFIPFLHETKFKCLFFARNLLTLDYIEMIIKSKDKDLNSLRLDGDTDNSERQKLVNEFNENENIFAFLCTIQCGSVGLTLTVDPEWNPAIDEQAVDRAYRIKQTKDVVTFRFITCNTVEESLYYKQTVKSSMKKSFFEGNLHKS</sequence>
<dbReference type="PANTHER" id="PTHR45629">
    <property type="entry name" value="SNF2/RAD54 FAMILY MEMBER"/>
    <property type="match status" value="1"/>
</dbReference>
<dbReference type="Gene3D" id="3.40.50.300">
    <property type="entry name" value="P-loop containing nucleotide triphosphate hydrolases"/>
    <property type="match status" value="1"/>
</dbReference>
<dbReference type="Pfam" id="PF00176">
    <property type="entry name" value="SNF2-rel_dom"/>
    <property type="match status" value="1"/>
</dbReference>
<dbReference type="InterPro" id="IPR027417">
    <property type="entry name" value="P-loop_NTPase"/>
</dbReference>
<dbReference type="Pfam" id="PF00271">
    <property type="entry name" value="Helicase_C"/>
    <property type="match status" value="1"/>
</dbReference>
<dbReference type="InterPro" id="IPR014001">
    <property type="entry name" value="Helicase_ATP-bd"/>
</dbReference>
<dbReference type="PANTHER" id="PTHR45629:SF7">
    <property type="entry name" value="DNA EXCISION REPAIR PROTEIN ERCC-6-RELATED"/>
    <property type="match status" value="1"/>
</dbReference>
<dbReference type="Gene3D" id="3.40.50.10810">
    <property type="entry name" value="Tandem AAA-ATPase domain"/>
    <property type="match status" value="1"/>
</dbReference>